<evidence type="ECO:0000313" key="2">
    <source>
        <dbReference type="EMBL" id="KKD57703.1"/>
    </source>
</evidence>
<dbReference type="Gene3D" id="3.40.50.2000">
    <property type="entry name" value="Glycogen Phosphorylase B"/>
    <property type="match status" value="1"/>
</dbReference>
<gene>
    <name evidence="2" type="ORF">VM57_02125</name>
</gene>
<proteinExistence type="predicted"/>
<protein>
    <recommendedName>
        <fullName evidence="1">Glycosyl transferase family 1 domain-containing protein</fullName>
    </recommendedName>
</protein>
<dbReference type="EMBL" id="JZRZ01000004">
    <property type="protein sequence ID" value="KKD57703.1"/>
    <property type="molecule type" value="Genomic_DNA"/>
</dbReference>
<name>A0A0F5ZPV0_STEMA</name>
<reference evidence="2 3" key="1">
    <citation type="submission" date="2015-03" db="EMBL/GenBank/DDBJ databases">
        <title>Draft genome of Stenotrophomonas maltophila isolated from urine specimen.</title>
        <authorList>
            <person name="Murugan N."/>
            <person name="Malathi J."/>
            <person name="Umashankar V."/>
            <person name="Madhavan H."/>
        </authorList>
    </citation>
    <scope>NUCLEOTIDE SEQUENCE [LARGE SCALE GENOMIC DNA]</scope>
    <source>
        <strain evidence="2 3">JMNMN1</strain>
    </source>
</reference>
<feature type="domain" description="Glycosyl transferase family 1" evidence="1">
    <location>
        <begin position="40"/>
        <end position="118"/>
    </location>
</feature>
<dbReference type="GO" id="GO:0016757">
    <property type="term" value="F:glycosyltransferase activity"/>
    <property type="evidence" value="ECO:0007669"/>
    <property type="project" value="InterPro"/>
</dbReference>
<dbReference type="SUPFAM" id="SSF53756">
    <property type="entry name" value="UDP-Glycosyltransferase/glycogen phosphorylase"/>
    <property type="match status" value="1"/>
</dbReference>
<comment type="caution">
    <text evidence="2">The sequence shown here is derived from an EMBL/GenBank/DDBJ whole genome shotgun (WGS) entry which is preliminary data.</text>
</comment>
<evidence type="ECO:0000313" key="3">
    <source>
        <dbReference type="Proteomes" id="UP000243478"/>
    </source>
</evidence>
<dbReference type="Pfam" id="PF00534">
    <property type="entry name" value="Glycos_transf_1"/>
    <property type="match status" value="1"/>
</dbReference>
<sequence length="134" mass="14570">MELIGAFRGMCDAGMVPEGWEYHLAGSVHADTAAHREYFERVNELARGYPIRIMGNLTARELLEEYSVASIFWHGAGWGESETIEPEKLEHFGMTACEAMAAGAIPIVVPMGGPKESSQMASTDSTSVVRMTCA</sequence>
<organism evidence="2 3">
    <name type="scientific">Stenotrophomonas maltophilia</name>
    <name type="common">Pseudomonas maltophilia</name>
    <name type="synonym">Xanthomonas maltophilia</name>
    <dbReference type="NCBI Taxonomy" id="40324"/>
    <lineage>
        <taxon>Bacteria</taxon>
        <taxon>Pseudomonadati</taxon>
        <taxon>Pseudomonadota</taxon>
        <taxon>Gammaproteobacteria</taxon>
        <taxon>Lysobacterales</taxon>
        <taxon>Lysobacteraceae</taxon>
        <taxon>Stenotrophomonas</taxon>
        <taxon>Stenotrophomonas maltophilia group</taxon>
    </lineage>
</organism>
<dbReference type="AlphaFoldDB" id="A0A0F5ZPV0"/>
<dbReference type="PATRIC" id="fig|40324.63.peg.797"/>
<accession>A0A0F5ZPV0</accession>
<evidence type="ECO:0000259" key="1">
    <source>
        <dbReference type="Pfam" id="PF00534"/>
    </source>
</evidence>
<dbReference type="InterPro" id="IPR001296">
    <property type="entry name" value="Glyco_trans_1"/>
</dbReference>
<dbReference type="Proteomes" id="UP000243478">
    <property type="component" value="Unassembled WGS sequence"/>
</dbReference>